<evidence type="ECO:0000259" key="28">
    <source>
        <dbReference type="Pfam" id="PF25481"/>
    </source>
</evidence>
<evidence type="ECO:0000256" key="22">
    <source>
        <dbReference type="ARBA" id="ARBA00023306"/>
    </source>
</evidence>
<keyword evidence="16" id="KW-0811">Translocation</keyword>
<keyword evidence="8" id="KW-0813">Transport</keyword>
<dbReference type="Pfam" id="PF25785">
    <property type="entry name" value="TPR"/>
    <property type="match status" value="1"/>
</dbReference>
<dbReference type="GO" id="GO:0034399">
    <property type="term" value="C:nuclear periphery"/>
    <property type="evidence" value="ECO:0007669"/>
    <property type="project" value="UniProtKB-ARBA"/>
</dbReference>
<evidence type="ECO:0000256" key="19">
    <source>
        <dbReference type="ARBA" id="ARBA00023136"/>
    </source>
</evidence>
<dbReference type="Pfam" id="PF07926">
    <property type="entry name" value="TPR_MLP1_2"/>
    <property type="match status" value="1"/>
</dbReference>
<dbReference type="GeneTree" id="ENSGT00730000111014"/>
<evidence type="ECO:0000256" key="17">
    <source>
        <dbReference type="ARBA" id="ARBA00023054"/>
    </source>
</evidence>
<keyword evidence="12" id="KW-0498">Mitosis</keyword>
<dbReference type="SUPFAM" id="SSF58100">
    <property type="entry name" value="Bacterial hemolysins"/>
    <property type="match status" value="1"/>
</dbReference>
<sequence length="2222" mass="251413">MAAVLLQVLERTELNKLPKAAQNKLEKFLTDQKNEIESLKTQHERFKADCEQQYFDVEKRLAESQEQIVSHTRNYQTLKEENTKLALTYIIIRSQSKAKYEIEAERRELARLLEKRTQEVENLTEDVKRLNDKLVETNTAKIDLQLKLDEIQSSEVSIQHREKRMEQEKELLQNQNTWLNSELKTKTEELLSVSRDKGKEILELKCSLECKKDEVTRLQTQVTNLKNSSENLQKRVEDLMTKLKEAKDHHSSMEEKYRNEQNAHIKLSNLYKGSASDAESKNEELNRAVEELHKLVKEAVDGEIHNAYYLILQDKVSNYGMRIVFKKVLISSGMPVLTEEELDSMCPTAAAVAKIVKPGMKFMELYNAFVDVQDQLLVEKQENRRVTRVLDEIVQEVEEKAPILKRQREEYESMQRSMNSLCAKLEQARTEIHSLQKETDEAKKHCSNLEKDNQHSERELEDMSQQVRVLLVELEEARGNPVVREETMNLSSSSEIINPRQVSFRSVEELQRQNQSMLARLRELEEKMEREQTEAKSARVTQLEQQLEKVQKEQEIIKEQRNQQKQLADSNGRQRDMYRILLSQSTGFNLPPQGPTQEAAPQTYTPSRPSFPPPTRSTPMRASAAESAQTTQAKAALKQLNDSFTTYKNEKAVNDRMLNEQNEKLQEQLSAVRSQKAKLSTQLEFAFKRYEMLQENVNGYRREIAALHDKSQKMAAMAQKHEQIIHTMTQDLRAANEKLAMAEVRGENLKKERDMLKSAESRLSQEKEAMMAEQRNQNLLLTNLKSIQLTMERTETETRQRLNSQIERLERELTQFKKKLAEEVEQRHTLGRNQDAQLLEAKKQLEAQCALHQKTKELLKNAEQQANLLKQQLSHAESQNQGSGLGQGQSLELEEVRGRLQQTEKQISDLQERLQNASTNVEQYRTVVLSLEESLSKEKQARSPVETRLKEAQEFQRGLEKKLVEAEKEKQELREEKRKAVDIVEKQVNELKRTMKNLQSELQEAEERKAAAVTQEQKAMQDSLQQGKLAAEAQNKYERELMLHAADVEALQAVKKQGLQGNQSRKQLEDKAKQITTQLQEARTNWNQLEKKLKEDLSKQQKRADELQKQNGLLHQQMESLGAKMAATVQQQQQASRESSLNLSFSEEGKSQEQILEILRFVRREKEIAETQFEVAEVETLRYKQQVEHQDRELKELQESLNAEREKVQLTAKTMAQHDEKMKRMENLNVLVETNKMLKEERERLDQELHQTQAKVRKLEADITPLQDSNSELSEKNGMLQAEKKLLEEDSKRWKARTQQLVSQQKDTDQEENKKLHSEREAHLKRIQQLSEETGRLKAEVARTHASVTTAQSQVQNLKETLGKVTTERDVKHLDIQEKCKTITQVKKIGRRYKTQYEELKVQHDKVCAVQQAQQQAQQAQQASAQEIQSLKDSLSQAETKVKDLEGQLINGTQGEVTRLKQELTRLQEQSTQAQGTQGEVTRLKQELQEKTAQEESLRQQMADKEEKTKKVFMGAKQKINQLNIAKEHLTKEVEELKQQREEQEVRLSALKSQYEGRLHRQDREIRELRDHRDEQPQRDESQDQGKNKTQEQQQRAPEQRQINQRTSQAADRGSGSSGSSEQPPTANIKPTTVSGGAPSKPSPIPGNKSTPRASIRPMVPVTMPTPTATVMPHTQSESQEALQSSEGGTPVEHLSVFGSTSGSVRSTSPSVQNITHSQFQPISSQATAFVQPTQQQQAPPTAEPASQEAEAGPSGQVERPSTSTAVFGSAITTGGSAGPKRAREVELEARAESADMALESPDEPPIPKKLRIIQRVGLEEENEEGTDGEAEGPGENQETPDGSQELPDVSFPVLGEVEEEDDGVSQSVPSDHQVTPQPSDTQDSSEEVSVYVDVKIYSVFFLMFAESDLEESNEGSGDANEPFEGDETGPETSEPASENEESMGAIDSTSQKQADSQSGERETLPLSPFLFSIPQQHFFDDDDRMVPSTPTLVVPHRTDGFAEAIHSPQVAGVPRFRFGPPEDMPQASSSHSDLGQLASQGGLGMYESPLFLAAHDEESGGRSVPTTPLQVAAPVTLFNESHPSDAQDMASQSVPMVTTSTSHHGLAVPGGEAVPGDDGDEVSGEASMDSQAEMDSAQPSDDASLPSTSQEPTSSSAGQYSFPSLTSLLLVLSHLNLLSSLLTTSLSLFLLKFYRSLSLQTPAVVCSPSPLADLWPSTLCQ</sequence>
<dbReference type="GO" id="GO:0031965">
    <property type="term" value="C:nuclear membrane"/>
    <property type="evidence" value="ECO:0007669"/>
    <property type="project" value="UniProtKB-SubCell"/>
</dbReference>
<evidence type="ECO:0000256" key="21">
    <source>
        <dbReference type="ARBA" id="ARBA00023242"/>
    </source>
</evidence>
<proteinExistence type="inferred from homology"/>
<keyword evidence="21" id="KW-0539">Nucleus</keyword>
<protein>
    <recommendedName>
        <fullName evidence="7">Nucleoprotein TPR</fullName>
    </recommendedName>
    <alternativeName>
        <fullName evidence="24">NPC-associated intranuclear protein</fullName>
    </alternativeName>
</protein>
<evidence type="ECO:0000256" key="11">
    <source>
        <dbReference type="ARBA" id="ARBA00022618"/>
    </source>
</evidence>
<evidence type="ECO:0000256" key="13">
    <source>
        <dbReference type="ARBA" id="ARBA00022816"/>
    </source>
</evidence>
<feature type="domain" description="NUA/TPR/MLP1-2-like" evidence="29">
    <location>
        <begin position="439"/>
        <end position="532"/>
    </location>
</feature>
<dbReference type="GO" id="GO:0006406">
    <property type="term" value="P:mRNA export from nucleus"/>
    <property type="evidence" value="ECO:0007669"/>
    <property type="project" value="TreeGrafter"/>
</dbReference>
<dbReference type="GO" id="GO:0000776">
    <property type="term" value="C:kinetochore"/>
    <property type="evidence" value="ECO:0007669"/>
    <property type="project" value="UniProtKB-KW"/>
</dbReference>
<evidence type="ECO:0000256" key="5">
    <source>
        <dbReference type="ARBA" id="ARBA00004629"/>
    </source>
</evidence>
<feature type="domain" description="Nucleoprotein TPR/MPL1" evidence="28">
    <location>
        <begin position="153"/>
        <end position="231"/>
    </location>
</feature>
<evidence type="ECO:0000256" key="2">
    <source>
        <dbReference type="ARBA" id="ARBA00004335"/>
    </source>
</evidence>
<dbReference type="Proteomes" id="UP000472277">
    <property type="component" value="Chromosome 31"/>
</dbReference>
<keyword evidence="19" id="KW-0472">Membrane</keyword>
<evidence type="ECO:0000256" key="6">
    <source>
        <dbReference type="ARBA" id="ARBA00005274"/>
    </source>
</evidence>
<feature type="region of interest" description="Disordered" evidence="26">
    <location>
        <begin position="1909"/>
        <end position="1968"/>
    </location>
</feature>
<feature type="coiled-coil region" evidence="25">
    <location>
        <begin position="394"/>
        <end position="480"/>
    </location>
</feature>
<feature type="compositionally biased region" description="Basic and acidic residues" evidence="26">
    <location>
        <begin position="1555"/>
        <end position="1590"/>
    </location>
</feature>
<dbReference type="Gene3D" id="1.10.287.1490">
    <property type="match status" value="1"/>
</dbReference>
<dbReference type="GO" id="GO:1901673">
    <property type="term" value="P:regulation of mitotic spindle assembly"/>
    <property type="evidence" value="ECO:0007669"/>
    <property type="project" value="TreeGrafter"/>
</dbReference>
<feature type="compositionally biased region" description="Low complexity" evidence="26">
    <location>
        <begin position="1658"/>
        <end position="1687"/>
    </location>
</feature>
<reference evidence="30" key="2">
    <citation type="submission" date="2025-09" db="UniProtKB">
        <authorList>
            <consortium name="Ensembl"/>
        </authorList>
    </citation>
    <scope>IDENTIFICATION</scope>
</reference>
<dbReference type="GO" id="GO:0005643">
    <property type="term" value="C:nuclear pore"/>
    <property type="evidence" value="ECO:0007669"/>
    <property type="project" value="UniProtKB-SubCell"/>
</dbReference>
<dbReference type="InterPro" id="IPR057974">
    <property type="entry name" value="NUA/TPR/MLP1-2-like_dom"/>
</dbReference>
<evidence type="ECO:0000256" key="4">
    <source>
        <dbReference type="ARBA" id="ARBA00004620"/>
    </source>
</evidence>
<feature type="compositionally biased region" description="Acidic residues" evidence="26">
    <location>
        <begin position="1820"/>
        <end position="1833"/>
    </location>
</feature>
<feature type="coiled-coil region" evidence="25">
    <location>
        <begin position="655"/>
        <end position="1022"/>
    </location>
</feature>
<feature type="compositionally biased region" description="Basic and acidic residues" evidence="26">
    <location>
        <begin position="1782"/>
        <end position="1794"/>
    </location>
</feature>
<evidence type="ECO:0000256" key="23">
    <source>
        <dbReference type="ARBA" id="ARBA00023328"/>
    </source>
</evidence>
<evidence type="ECO:0000256" key="25">
    <source>
        <dbReference type="SAM" id="Coils"/>
    </source>
</evidence>
<feature type="compositionally biased region" description="Low complexity" evidence="26">
    <location>
        <begin position="617"/>
        <end position="631"/>
    </location>
</feature>
<dbReference type="Pfam" id="PF25481">
    <property type="entry name" value="Nucleoprot-TPR"/>
    <property type="match status" value="1"/>
</dbReference>
<dbReference type="Gene3D" id="1.20.1170.10">
    <property type="match status" value="1"/>
</dbReference>
<feature type="compositionally biased region" description="Basic and acidic residues" evidence="26">
    <location>
        <begin position="1306"/>
        <end position="1320"/>
    </location>
</feature>
<evidence type="ECO:0000256" key="12">
    <source>
        <dbReference type="ARBA" id="ARBA00022776"/>
    </source>
</evidence>
<feature type="coiled-coil region" evidence="25">
    <location>
        <begin position="507"/>
        <end position="570"/>
    </location>
</feature>
<feature type="compositionally biased region" description="Low complexity" evidence="26">
    <location>
        <begin position="1696"/>
        <end position="1712"/>
    </location>
</feature>
<evidence type="ECO:0000256" key="26">
    <source>
        <dbReference type="SAM" id="MobiDB-lite"/>
    </source>
</evidence>
<keyword evidence="15" id="KW-0653">Protein transport</keyword>
<accession>A0A674DEF4</accession>
<evidence type="ECO:0000256" key="9">
    <source>
        <dbReference type="ARBA" id="ARBA00022454"/>
    </source>
</evidence>
<evidence type="ECO:0000256" key="8">
    <source>
        <dbReference type="ARBA" id="ARBA00022448"/>
    </source>
</evidence>
<feature type="compositionally biased region" description="Polar residues" evidence="26">
    <location>
        <begin position="2138"/>
        <end position="2159"/>
    </location>
</feature>
<evidence type="ECO:0000313" key="31">
    <source>
        <dbReference type="Proteomes" id="UP000472277"/>
    </source>
</evidence>
<feature type="compositionally biased region" description="Polar residues" evidence="26">
    <location>
        <begin position="1622"/>
        <end position="1635"/>
    </location>
</feature>
<keyword evidence="9" id="KW-0158">Chromosome</keyword>
<feature type="compositionally biased region" description="Low complexity" evidence="26">
    <location>
        <begin position="1591"/>
        <end position="1605"/>
    </location>
</feature>
<dbReference type="Ensembl" id="ENSSTUT00000100951.1">
    <property type="protein sequence ID" value="ENSSTUP00000094260.1"/>
    <property type="gene ID" value="ENSSTUG00000038788.1"/>
</dbReference>
<feature type="compositionally biased region" description="Polar residues" evidence="26">
    <location>
        <begin position="1713"/>
        <end position="1725"/>
    </location>
</feature>
<dbReference type="InterPro" id="IPR057577">
    <property type="entry name" value="Nucleoprot-TPR/MLP1_dom"/>
</dbReference>
<organism evidence="30 31">
    <name type="scientific">Salmo trutta</name>
    <name type="common">Brown trout</name>
    <dbReference type="NCBI Taxonomy" id="8032"/>
    <lineage>
        <taxon>Eukaryota</taxon>
        <taxon>Metazoa</taxon>
        <taxon>Chordata</taxon>
        <taxon>Craniata</taxon>
        <taxon>Vertebrata</taxon>
        <taxon>Euteleostomi</taxon>
        <taxon>Actinopterygii</taxon>
        <taxon>Neopterygii</taxon>
        <taxon>Teleostei</taxon>
        <taxon>Protacanthopterygii</taxon>
        <taxon>Salmoniformes</taxon>
        <taxon>Salmonidae</taxon>
        <taxon>Salmoninae</taxon>
        <taxon>Salmo</taxon>
    </lineage>
</organism>
<feature type="region of interest" description="Disordered" evidence="26">
    <location>
        <begin position="1555"/>
        <end position="1888"/>
    </location>
</feature>
<evidence type="ECO:0000259" key="29">
    <source>
        <dbReference type="Pfam" id="PF25785"/>
    </source>
</evidence>
<dbReference type="GO" id="GO:0005819">
    <property type="term" value="C:spindle"/>
    <property type="evidence" value="ECO:0007669"/>
    <property type="project" value="UniProtKB-SubCell"/>
</dbReference>
<feature type="region of interest" description="Disordered" evidence="26">
    <location>
        <begin position="585"/>
        <end position="631"/>
    </location>
</feature>
<keyword evidence="20" id="KW-0206">Cytoskeleton</keyword>
<gene>
    <name evidence="30" type="primary">TPR</name>
    <name evidence="30" type="synonym">LOC115169907</name>
</gene>
<keyword evidence="31" id="KW-1185">Reference proteome</keyword>
<feature type="region of interest" description="Disordered" evidence="26">
    <location>
        <begin position="2082"/>
        <end position="2159"/>
    </location>
</feature>
<evidence type="ECO:0000256" key="3">
    <source>
        <dbReference type="ARBA" id="ARBA00004567"/>
    </source>
</evidence>
<evidence type="ECO:0000313" key="30">
    <source>
        <dbReference type="Ensembl" id="ENSSTUP00000094260.1"/>
    </source>
</evidence>
<evidence type="ECO:0000256" key="24">
    <source>
        <dbReference type="ARBA" id="ARBA00077074"/>
    </source>
</evidence>
<feature type="compositionally biased region" description="Polar residues" evidence="26">
    <location>
        <begin position="2090"/>
        <end position="2104"/>
    </location>
</feature>
<name>A0A674DEF4_SALTR</name>
<feature type="coiled-coil region" evidence="25">
    <location>
        <begin position="208"/>
        <end position="302"/>
    </location>
</feature>
<evidence type="ECO:0000256" key="20">
    <source>
        <dbReference type="ARBA" id="ARBA00023212"/>
    </source>
</evidence>
<feature type="region of interest" description="Disordered" evidence="26">
    <location>
        <begin position="1297"/>
        <end position="1320"/>
    </location>
</feature>
<keyword evidence="18" id="KW-0906">Nuclear pore complex</keyword>
<keyword evidence="13" id="KW-0509">mRNA transport</keyword>
<feature type="coiled-coil region" evidence="25">
    <location>
        <begin position="1065"/>
        <end position="1117"/>
    </location>
</feature>
<feature type="coiled-coil region" evidence="25">
    <location>
        <begin position="22"/>
        <end position="182"/>
    </location>
</feature>
<comment type="similarity">
    <text evidence="6">Belongs to the TPR family.</text>
</comment>
<feature type="compositionally biased region" description="Polar residues" evidence="26">
    <location>
        <begin position="595"/>
        <end position="604"/>
    </location>
</feature>
<evidence type="ECO:0000256" key="1">
    <source>
        <dbReference type="ARBA" id="ARBA00004186"/>
    </source>
</evidence>
<dbReference type="PANTHER" id="PTHR18898:SF3">
    <property type="entry name" value="NUCLEOPROTEIN TPR"/>
    <property type="match status" value="1"/>
</dbReference>
<keyword evidence="22" id="KW-0131">Cell cycle</keyword>
<keyword evidence="14" id="KW-0995">Kinetochore</keyword>
<evidence type="ECO:0000256" key="16">
    <source>
        <dbReference type="ARBA" id="ARBA00023010"/>
    </source>
</evidence>
<keyword evidence="11" id="KW-0132">Cell division</keyword>
<keyword evidence="23" id="KW-0137">Centromere</keyword>
<reference evidence="30" key="1">
    <citation type="submission" date="2025-08" db="UniProtKB">
        <authorList>
            <consortium name="Ensembl"/>
        </authorList>
    </citation>
    <scope>IDENTIFICATION</scope>
</reference>
<dbReference type="InterPro" id="IPR012929">
    <property type="entry name" value="Nucleoprot-TPR/MLP1-2_dom"/>
</dbReference>
<evidence type="ECO:0000256" key="10">
    <source>
        <dbReference type="ARBA" id="ARBA00022490"/>
    </source>
</evidence>
<evidence type="ECO:0000256" key="14">
    <source>
        <dbReference type="ARBA" id="ARBA00022838"/>
    </source>
</evidence>
<keyword evidence="10" id="KW-0963">Cytoplasm</keyword>
<evidence type="ECO:0000256" key="15">
    <source>
        <dbReference type="ARBA" id="ARBA00022927"/>
    </source>
</evidence>
<evidence type="ECO:0000256" key="18">
    <source>
        <dbReference type="ARBA" id="ARBA00023132"/>
    </source>
</evidence>
<comment type="subcellular location">
    <subcellularLocation>
        <location evidence="5">Chromosome</location>
        <location evidence="5">Centromere</location>
        <location evidence="5">Kinetochore</location>
    </subcellularLocation>
    <subcellularLocation>
        <location evidence="1">Cytoplasm</location>
        <location evidence="1">Cytoskeleton</location>
        <location evidence="1">Spindle</location>
    </subcellularLocation>
    <subcellularLocation>
        <location evidence="2">Nucleus membrane</location>
        <topology evidence="2">Peripheral membrane protein</topology>
        <orientation evidence="2">Cytoplasmic side</orientation>
    </subcellularLocation>
    <subcellularLocation>
        <location evidence="4">Nucleus membrane</location>
        <topology evidence="4">Peripheral membrane protein</topology>
        <orientation evidence="4">Nucleoplasmic side</orientation>
    </subcellularLocation>
    <subcellularLocation>
        <location evidence="3">Nucleus</location>
        <location evidence="3">Nuclear pore complex</location>
    </subcellularLocation>
</comment>
<dbReference type="GO" id="GO:0006606">
    <property type="term" value="P:protein import into nucleus"/>
    <property type="evidence" value="ECO:0007669"/>
    <property type="project" value="InterPro"/>
</dbReference>
<evidence type="ECO:0000256" key="7">
    <source>
        <dbReference type="ARBA" id="ARBA00019789"/>
    </source>
</evidence>
<dbReference type="GO" id="GO:0017056">
    <property type="term" value="F:structural constituent of nuclear pore"/>
    <property type="evidence" value="ECO:0007669"/>
    <property type="project" value="TreeGrafter"/>
</dbReference>
<dbReference type="FunFam" id="1.10.287.1490:FF:000004">
    <property type="entry name" value="nucleoprotein TPR isoform X2"/>
    <property type="match status" value="1"/>
</dbReference>
<evidence type="ECO:0000259" key="27">
    <source>
        <dbReference type="Pfam" id="PF07926"/>
    </source>
</evidence>
<feature type="domain" description="Nucleoprotein TPR/MLP1-2" evidence="27">
    <location>
        <begin position="995"/>
        <end position="1121"/>
    </location>
</feature>
<feature type="compositionally biased region" description="Polar residues" evidence="26">
    <location>
        <begin position="1948"/>
        <end position="1958"/>
    </location>
</feature>
<keyword evidence="17 25" id="KW-0175">Coiled coil</keyword>
<feature type="compositionally biased region" description="Polar residues" evidence="26">
    <location>
        <begin position="1866"/>
        <end position="1883"/>
    </location>
</feature>
<feature type="compositionally biased region" description="Low complexity" evidence="26">
    <location>
        <begin position="1726"/>
        <end position="1752"/>
    </location>
</feature>
<feature type="compositionally biased region" description="Polar residues" evidence="26">
    <location>
        <begin position="1760"/>
        <end position="1775"/>
    </location>
</feature>
<dbReference type="PANTHER" id="PTHR18898">
    <property type="entry name" value="NUCLEOPROTEIN TPR-RELATED"/>
    <property type="match status" value="1"/>
</dbReference>
<dbReference type="GO" id="GO:0051301">
    <property type="term" value="P:cell division"/>
    <property type="evidence" value="ECO:0007669"/>
    <property type="project" value="UniProtKB-KW"/>
</dbReference>